<organism evidence="2 3">
    <name type="scientific">Paraburkholderia solisilvae</name>
    <dbReference type="NCBI Taxonomy" id="624376"/>
    <lineage>
        <taxon>Bacteria</taxon>
        <taxon>Pseudomonadati</taxon>
        <taxon>Pseudomonadota</taxon>
        <taxon>Betaproteobacteria</taxon>
        <taxon>Burkholderiales</taxon>
        <taxon>Burkholderiaceae</taxon>
        <taxon>Paraburkholderia</taxon>
    </lineage>
</organism>
<feature type="transmembrane region" description="Helical" evidence="1">
    <location>
        <begin position="30"/>
        <end position="52"/>
    </location>
</feature>
<dbReference type="Proteomes" id="UP000494329">
    <property type="component" value="Unassembled WGS sequence"/>
</dbReference>
<keyword evidence="1" id="KW-0472">Membrane</keyword>
<reference evidence="2 3" key="1">
    <citation type="submission" date="2020-04" db="EMBL/GenBank/DDBJ databases">
        <authorList>
            <person name="De Canck E."/>
        </authorList>
    </citation>
    <scope>NUCLEOTIDE SEQUENCE [LARGE SCALE GENOMIC DNA]</scope>
    <source>
        <strain evidence="2 3">LMG 29739</strain>
    </source>
</reference>
<protein>
    <submittedName>
        <fullName evidence="2">Uncharacterized protein</fullName>
    </submittedName>
</protein>
<dbReference type="RefSeq" id="WP_175110289.1">
    <property type="nucleotide sequence ID" value="NZ_CADIKF010000009.1"/>
</dbReference>
<gene>
    <name evidence="2" type="ORF">LMG29739_01543</name>
</gene>
<proteinExistence type="predicted"/>
<evidence type="ECO:0000256" key="1">
    <source>
        <dbReference type="SAM" id="Phobius"/>
    </source>
</evidence>
<name>A0A6J5DEF6_9BURK</name>
<keyword evidence="3" id="KW-1185">Reference proteome</keyword>
<evidence type="ECO:0000313" key="2">
    <source>
        <dbReference type="EMBL" id="CAB3752629.1"/>
    </source>
</evidence>
<dbReference type="AlphaFoldDB" id="A0A6J5DEF6"/>
<dbReference type="EMBL" id="CADIKF010000009">
    <property type="protein sequence ID" value="CAB3752629.1"/>
    <property type="molecule type" value="Genomic_DNA"/>
</dbReference>
<keyword evidence="1" id="KW-0812">Transmembrane</keyword>
<evidence type="ECO:0000313" key="3">
    <source>
        <dbReference type="Proteomes" id="UP000494329"/>
    </source>
</evidence>
<keyword evidence="1" id="KW-1133">Transmembrane helix</keyword>
<accession>A0A6J5DEF6</accession>
<sequence length="154" mass="16820">MPIFVALFVLIALIYGAVRAFDALSARFGMGVAIGAAVVAAAAVLAGLAYWWRRRREIAPNIHDGDWTHELNAPWGGVRLASGKALCAVQLDGAKGDYIFGDLQRALAERDGNGWRVGLQVKDAARPVWQLPMASERQARQWQRILTLAIAQKL</sequence>